<dbReference type="Gene3D" id="3.30.450.90">
    <property type="match status" value="1"/>
</dbReference>
<dbReference type="PANTHER" id="PTHR30258">
    <property type="entry name" value="TYPE II SECRETION SYSTEM PROTEIN GSPE-RELATED"/>
    <property type="match status" value="1"/>
</dbReference>
<name>A0ABX1VGL7_9PLAN</name>
<evidence type="ECO:0000313" key="7">
    <source>
        <dbReference type="Proteomes" id="UP000609651"/>
    </source>
</evidence>
<evidence type="ECO:0000259" key="5">
    <source>
        <dbReference type="Pfam" id="PF00437"/>
    </source>
</evidence>
<dbReference type="InterPro" id="IPR001482">
    <property type="entry name" value="T2SS/T4SS_dom"/>
</dbReference>
<feature type="region of interest" description="Disordered" evidence="4">
    <location>
        <begin position="421"/>
        <end position="466"/>
    </location>
</feature>
<accession>A0ABX1VGL7</accession>
<keyword evidence="3" id="KW-0067">ATP-binding</keyword>
<evidence type="ECO:0000313" key="6">
    <source>
        <dbReference type="EMBL" id="NNJ26423.1"/>
    </source>
</evidence>
<dbReference type="CDD" id="cd01129">
    <property type="entry name" value="PulE-GspE-like"/>
    <property type="match status" value="1"/>
</dbReference>
<evidence type="ECO:0000256" key="3">
    <source>
        <dbReference type="ARBA" id="ARBA00022840"/>
    </source>
</evidence>
<feature type="compositionally biased region" description="Polar residues" evidence="4">
    <location>
        <begin position="1"/>
        <end position="12"/>
    </location>
</feature>
<sequence length="466" mass="50856">MSTDAPSNETPQQPEPARPRRNPSEQRALQAELRELADVVGPGPLVDLLLERAFQMQATDIHLDPTGNDLRVRVRVDGLLHDILRLPSDSQSQVISRVKLLGGMDITERRHAQDGHISNSIGGIERDVRIGSGPTIHGERLVLRLMPESGNYSRLEELGIRKAQQDLLERQLNRPYGMILAVGPVGSGKTTTMYAGLHGLNEPHRSLVTIEDPVERRIEGVNQIQVDNRTDFGFAQALRACLRQDPNVMMVGEIRDAETAHIAGRAALTGVLVLSTMHANDAASAIDVLREFDVPAPVIADSINCIVSQRLLRRASERSREEYSPDDATAEMLGLSMEERAEAKLVRGIPAEENFQTGYVGRTGVYEVMPIDGDVRKAILRGAPTREIRDIARSNGMSSLEAEARAKALAGETTVEEFVRLQAGLSDDPTGKRDRPAGGFGENPDRPATGGDGRPNTPKDSTVRVA</sequence>
<organism evidence="6 7">
    <name type="scientific">Alienimonas chondri</name>
    <dbReference type="NCBI Taxonomy" id="2681879"/>
    <lineage>
        <taxon>Bacteria</taxon>
        <taxon>Pseudomonadati</taxon>
        <taxon>Planctomycetota</taxon>
        <taxon>Planctomycetia</taxon>
        <taxon>Planctomycetales</taxon>
        <taxon>Planctomycetaceae</taxon>
        <taxon>Alienimonas</taxon>
    </lineage>
</organism>
<evidence type="ECO:0000256" key="2">
    <source>
        <dbReference type="ARBA" id="ARBA00022741"/>
    </source>
</evidence>
<reference evidence="6 7" key="1">
    <citation type="journal article" date="2020" name="Syst. Appl. Microbiol.">
        <title>Alienimonas chondri sp. nov., a novel planctomycete isolated from the biofilm of the red alga Chondrus crispus.</title>
        <authorList>
            <person name="Vitorino I."/>
            <person name="Albuquerque L."/>
            <person name="Wiegand S."/>
            <person name="Kallscheuer N."/>
            <person name="da Costa M.S."/>
            <person name="Lobo-da-Cunha A."/>
            <person name="Jogler C."/>
            <person name="Lage O.M."/>
        </authorList>
    </citation>
    <scope>NUCLEOTIDE SEQUENCE [LARGE SCALE GENOMIC DNA]</scope>
    <source>
        <strain evidence="6 7">LzC2</strain>
    </source>
</reference>
<dbReference type="Gene3D" id="3.40.50.300">
    <property type="entry name" value="P-loop containing nucleotide triphosphate hydrolases"/>
    <property type="match status" value="1"/>
</dbReference>
<dbReference type="PANTHER" id="PTHR30258:SF2">
    <property type="entry name" value="COMG OPERON PROTEIN 1"/>
    <property type="match status" value="1"/>
</dbReference>
<evidence type="ECO:0000256" key="4">
    <source>
        <dbReference type="SAM" id="MobiDB-lite"/>
    </source>
</evidence>
<dbReference type="Pfam" id="PF00437">
    <property type="entry name" value="T2SSE"/>
    <property type="match status" value="1"/>
</dbReference>
<dbReference type="Proteomes" id="UP000609651">
    <property type="component" value="Unassembled WGS sequence"/>
</dbReference>
<gene>
    <name evidence="6" type="primary">xpsE_1</name>
    <name evidence="6" type="ORF">LzC2_25080</name>
</gene>
<comment type="similarity">
    <text evidence="1">Belongs to the GSP E family.</text>
</comment>
<dbReference type="RefSeq" id="WP_315854651.1">
    <property type="nucleotide sequence ID" value="NZ_WTPX01000077.1"/>
</dbReference>
<feature type="domain" description="Bacterial type II secretion system protein E" evidence="5">
    <location>
        <begin position="45"/>
        <end position="420"/>
    </location>
</feature>
<protein>
    <submittedName>
        <fullName evidence="6">Type II secretion system protein E</fullName>
    </submittedName>
</protein>
<dbReference type="SUPFAM" id="SSF52540">
    <property type="entry name" value="P-loop containing nucleoside triphosphate hydrolases"/>
    <property type="match status" value="1"/>
</dbReference>
<proteinExistence type="inferred from homology"/>
<keyword evidence="2" id="KW-0547">Nucleotide-binding</keyword>
<feature type="region of interest" description="Disordered" evidence="4">
    <location>
        <begin position="1"/>
        <end position="25"/>
    </location>
</feature>
<keyword evidence="7" id="KW-1185">Reference proteome</keyword>
<dbReference type="EMBL" id="WTPX01000077">
    <property type="protein sequence ID" value="NNJ26423.1"/>
    <property type="molecule type" value="Genomic_DNA"/>
</dbReference>
<dbReference type="InterPro" id="IPR027417">
    <property type="entry name" value="P-loop_NTPase"/>
</dbReference>
<comment type="caution">
    <text evidence="6">The sequence shown here is derived from an EMBL/GenBank/DDBJ whole genome shotgun (WGS) entry which is preliminary data.</text>
</comment>
<evidence type="ECO:0000256" key="1">
    <source>
        <dbReference type="ARBA" id="ARBA00006611"/>
    </source>
</evidence>